<evidence type="ECO:0000256" key="6">
    <source>
        <dbReference type="ARBA" id="ARBA00044804"/>
    </source>
</evidence>
<name>A0A923NAW5_9FIRM</name>
<protein>
    <recommendedName>
        <fullName evidence="5">choloylglycine hydrolase</fullName>
        <ecNumber evidence="5">3.5.1.24</ecNumber>
    </recommendedName>
    <alternativeName>
        <fullName evidence="6">Bile salt hydrolase</fullName>
    </alternativeName>
    <alternativeName>
        <fullName evidence="7">Choloylglycine hydrolase</fullName>
    </alternativeName>
</protein>
<keyword evidence="12" id="KW-1185">Reference proteome</keyword>
<keyword evidence="3 11" id="KW-0378">Hydrolase</keyword>
<dbReference type="InterPro" id="IPR029055">
    <property type="entry name" value="Ntn_hydrolases_N"/>
</dbReference>
<comment type="pathway">
    <text evidence="1">Lipid metabolism; bile acid biosynthesis.</text>
</comment>
<dbReference type="NCBIfam" id="NF038245">
    <property type="entry name" value="bile_salt_hydro"/>
    <property type="match status" value="1"/>
</dbReference>
<evidence type="ECO:0000259" key="10">
    <source>
        <dbReference type="Pfam" id="PF02275"/>
    </source>
</evidence>
<evidence type="ECO:0000256" key="3">
    <source>
        <dbReference type="ARBA" id="ARBA00022801"/>
    </source>
</evidence>
<organism evidence="11 12">
    <name type="scientific">Lentihominibacter faecis</name>
    <dbReference type="NCBI Taxonomy" id="2764712"/>
    <lineage>
        <taxon>Bacteria</taxon>
        <taxon>Bacillati</taxon>
        <taxon>Bacillota</taxon>
        <taxon>Clostridia</taxon>
        <taxon>Peptostreptococcales</taxon>
        <taxon>Anaerovoracaceae</taxon>
        <taxon>Lentihominibacter</taxon>
    </lineage>
</organism>
<proteinExistence type="inferred from homology"/>
<comment type="similarity">
    <text evidence="2">Belongs to the peptidase C59 family.</text>
</comment>
<dbReference type="EMBL" id="JACRWC010000065">
    <property type="protein sequence ID" value="MBC5999398.1"/>
    <property type="molecule type" value="Genomic_DNA"/>
</dbReference>
<dbReference type="InterPro" id="IPR047711">
    <property type="entry name" value="CBAH"/>
</dbReference>
<evidence type="ECO:0000313" key="12">
    <source>
        <dbReference type="Proteomes" id="UP000644115"/>
    </source>
</evidence>
<dbReference type="GO" id="GO:0006629">
    <property type="term" value="P:lipid metabolic process"/>
    <property type="evidence" value="ECO:0007669"/>
    <property type="project" value="UniProtKB-KW"/>
</dbReference>
<dbReference type="RefSeq" id="WP_249286837.1">
    <property type="nucleotide sequence ID" value="NZ_JACRWC010000065.1"/>
</dbReference>
<evidence type="ECO:0000256" key="5">
    <source>
        <dbReference type="ARBA" id="ARBA00044769"/>
    </source>
</evidence>
<reference evidence="11" key="1">
    <citation type="submission" date="2020-08" db="EMBL/GenBank/DDBJ databases">
        <authorList>
            <person name="Liu C."/>
            <person name="Sun Q."/>
        </authorList>
    </citation>
    <scope>NUCLEOTIDE SEQUENCE</scope>
    <source>
        <strain evidence="11">BX16</strain>
    </source>
</reference>
<comment type="catalytic activity">
    <reaction evidence="9">
        <text>taurodeoxycholate + H2O = deoxycholate + taurine</text>
        <dbReference type="Rhea" id="RHEA:47556"/>
        <dbReference type="ChEBI" id="CHEBI:15377"/>
        <dbReference type="ChEBI" id="CHEBI:23614"/>
        <dbReference type="ChEBI" id="CHEBI:36261"/>
        <dbReference type="ChEBI" id="CHEBI:507393"/>
    </reaction>
    <physiologicalReaction direction="left-to-right" evidence="9">
        <dbReference type="Rhea" id="RHEA:47557"/>
    </physiologicalReaction>
</comment>
<evidence type="ECO:0000313" key="11">
    <source>
        <dbReference type="EMBL" id="MBC5999398.1"/>
    </source>
</evidence>
<dbReference type="AlphaFoldDB" id="A0A923NAW5"/>
<evidence type="ECO:0000256" key="1">
    <source>
        <dbReference type="ARBA" id="ARBA00004860"/>
    </source>
</evidence>
<dbReference type="Pfam" id="PF02275">
    <property type="entry name" value="CBAH"/>
    <property type="match status" value="1"/>
</dbReference>
<evidence type="ECO:0000256" key="4">
    <source>
        <dbReference type="ARBA" id="ARBA00023098"/>
    </source>
</evidence>
<dbReference type="InterPro" id="IPR052193">
    <property type="entry name" value="Peptidase_C59"/>
</dbReference>
<evidence type="ECO:0000256" key="2">
    <source>
        <dbReference type="ARBA" id="ARBA00006625"/>
    </source>
</evidence>
<dbReference type="PANTHER" id="PTHR35527:SF2">
    <property type="entry name" value="HYDROLASE"/>
    <property type="match status" value="1"/>
</dbReference>
<comment type="caution">
    <text evidence="11">The sequence shown here is derived from an EMBL/GenBank/DDBJ whole genome shotgun (WGS) entry which is preliminary data.</text>
</comment>
<dbReference type="Gene3D" id="3.60.60.10">
    <property type="entry name" value="Penicillin V Acylase, Chain A"/>
    <property type="match status" value="1"/>
</dbReference>
<dbReference type="Proteomes" id="UP000644115">
    <property type="component" value="Unassembled WGS sequence"/>
</dbReference>
<gene>
    <name evidence="11" type="ORF">H8876_05235</name>
</gene>
<comment type="catalytic activity">
    <reaction evidence="8">
        <text>cholate + taurine = taurocholate + H2O</text>
        <dbReference type="Rhea" id="RHEA:47108"/>
        <dbReference type="ChEBI" id="CHEBI:15377"/>
        <dbReference type="ChEBI" id="CHEBI:29747"/>
        <dbReference type="ChEBI" id="CHEBI:36257"/>
        <dbReference type="ChEBI" id="CHEBI:507393"/>
    </reaction>
    <physiologicalReaction direction="right-to-left" evidence="8">
        <dbReference type="Rhea" id="RHEA:47110"/>
    </physiologicalReaction>
</comment>
<accession>A0A923NAW5</accession>
<sequence length="330" mass="36906">MCTASTYKTKDFYMGRTFDYEFSYGEEIVVTPRKYVFDFRHTDKLTTHYAMIGMAFVADGYPLYYDAVNEKGLGMAGLNFVGNAVYEDAAVNVKTNEVQVAQFEFVPWVLGQCGSVTEARKKIAGMKLTGTPFSARLPAAQLHWMIADKNDCIVVEAMEDGLHVYDNPVGVLTNNPPFPLQLFALNNYAGASRRQPENTFAGTLKLDAYSRGMGGMGIPGDLSSQSRFVKVAFTKLNSISGESEKESVSQFFHILGSVDQQRGCCEVDEGKYEITIYTSCCNATKGIYYYTTYDNHQISAVDLHEEDLDADGLIRYPMITECEIHWQNKN</sequence>
<dbReference type="InterPro" id="IPR029132">
    <property type="entry name" value="CBAH/NAAA_C"/>
</dbReference>
<evidence type="ECO:0000256" key="8">
    <source>
        <dbReference type="ARBA" id="ARBA00047285"/>
    </source>
</evidence>
<evidence type="ECO:0000256" key="9">
    <source>
        <dbReference type="ARBA" id="ARBA00048897"/>
    </source>
</evidence>
<dbReference type="SUPFAM" id="SSF56235">
    <property type="entry name" value="N-terminal nucleophile aminohydrolases (Ntn hydrolases)"/>
    <property type="match status" value="1"/>
</dbReference>
<dbReference type="EC" id="3.5.1.24" evidence="5"/>
<evidence type="ECO:0000256" key="7">
    <source>
        <dbReference type="ARBA" id="ARBA00044806"/>
    </source>
</evidence>
<feature type="domain" description="Choloylglycine hydrolase/NAAA C-terminal" evidence="10">
    <location>
        <begin position="2"/>
        <end position="315"/>
    </location>
</feature>
<keyword evidence="4" id="KW-0443">Lipid metabolism</keyword>
<dbReference type="GO" id="GO:0045302">
    <property type="term" value="F:choloylglycine hydrolase activity"/>
    <property type="evidence" value="ECO:0007669"/>
    <property type="project" value="UniProtKB-EC"/>
</dbReference>
<dbReference type="PANTHER" id="PTHR35527">
    <property type="entry name" value="CHOLOYLGLYCINE HYDROLASE"/>
    <property type="match status" value="1"/>
</dbReference>
<dbReference type="CDD" id="cd00542">
    <property type="entry name" value="Ntn_PVA"/>
    <property type="match status" value="1"/>
</dbReference>